<dbReference type="AlphaFoldDB" id="A0A443IKP4"/>
<evidence type="ECO:0000313" key="1">
    <source>
        <dbReference type="EMBL" id="RWR05533.1"/>
    </source>
</evidence>
<evidence type="ECO:0000313" key="2">
    <source>
        <dbReference type="Proteomes" id="UP000273811"/>
    </source>
</evidence>
<dbReference type="OrthoDB" id="4304at2"/>
<dbReference type="Proteomes" id="UP000273811">
    <property type="component" value="Unassembled WGS sequence"/>
</dbReference>
<accession>A0A443IKP4</accession>
<sequence length="170" mass="19706">MPRCLKLLFIPFIIIILLAVPITDSVTIESQKEHKLLAFFPLRAADSRFQIVYTHSIHHSEVKESYRVLKNGTIRQTELEYEDTAVGMPANAEEGETFRMKDGKYYIRNMKRDFPWIDLSTGQVSADHRLVAGEKVTPFKEFAEPGSVVRIKKRKLSLWQQWKGVNLVDR</sequence>
<dbReference type="Pfam" id="PF08905">
    <property type="entry name" value="DUF1850"/>
    <property type="match status" value="1"/>
</dbReference>
<gene>
    <name evidence="1" type="ORF">D4N35_015320</name>
</gene>
<dbReference type="EMBL" id="QYTU02000043">
    <property type="protein sequence ID" value="RWR05533.1"/>
    <property type="molecule type" value="Genomic_DNA"/>
</dbReference>
<dbReference type="RefSeq" id="WP_120075269.1">
    <property type="nucleotide sequence ID" value="NZ_CP126113.1"/>
</dbReference>
<proteinExistence type="predicted"/>
<organism evidence="1 2">
    <name type="scientific">Siminovitchia fortis</name>
    <dbReference type="NCBI Taxonomy" id="254758"/>
    <lineage>
        <taxon>Bacteria</taxon>
        <taxon>Bacillati</taxon>
        <taxon>Bacillota</taxon>
        <taxon>Bacilli</taxon>
        <taxon>Bacillales</taxon>
        <taxon>Bacillaceae</taxon>
        <taxon>Siminovitchia</taxon>
    </lineage>
</organism>
<protein>
    <submittedName>
        <fullName evidence="1">DUF1850 domain-containing protein</fullName>
    </submittedName>
</protein>
<comment type="caution">
    <text evidence="1">The sequence shown here is derived from an EMBL/GenBank/DDBJ whole genome shotgun (WGS) entry which is preliminary data.</text>
</comment>
<name>A0A443IKP4_9BACI</name>
<reference evidence="1" key="1">
    <citation type="submission" date="2018-12" db="EMBL/GenBank/DDBJ databases">
        <authorList>
            <person name="Sun L."/>
            <person name="Chen Z."/>
        </authorList>
    </citation>
    <scope>NUCLEOTIDE SEQUENCE [LARGE SCALE GENOMIC DNA]</scope>
    <source>
        <strain evidence="1">DSM 16012</strain>
    </source>
</reference>
<keyword evidence="2" id="KW-1185">Reference proteome</keyword>
<dbReference type="InterPro" id="IPR015001">
    <property type="entry name" value="DUF1850"/>
</dbReference>